<accession>A0A8H1LII4</accession>
<sequence>MTEPLVTPASCVTWGLLKLRLGSGAGRVLVLFTEHGSPHVEPTWERETWGYPRPTLARVWKGAFPQAFWVSLAPRTSWVDVSLGHGVPAAGTLRRYLVDWRVCDPASVVRHQVTEGGAPPLIASHIAAQGGVEPGRQDVPMQPPPPLGTAPLSPYGQEHFLPQGIAYSLREAPSDVPDGDEQGPASTLPAAWGEAHREAYRFYRAVIADGPVGLAALWLLHQPDQAREVLEWTVAHRDVLRGADSGADSGVNGGAGVGADTDEDSWERSLAGLLRDLSEDERGIVGVHAAQVLCDIGVPQGEEVLRRLRKAPVPGQAAGQW</sequence>
<evidence type="ECO:0000313" key="1">
    <source>
        <dbReference type="EMBL" id="TGG89459.1"/>
    </source>
</evidence>
<reference evidence="1 2" key="1">
    <citation type="submission" date="2018-10" db="EMBL/GenBank/DDBJ databases">
        <title>Isolation of pseudouridimycin from Streptomyces albus DSM 40763.</title>
        <authorList>
            <person name="Rosenqvist P."/>
            <person name="Metsae-Ketelae M."/>
            <person name="Virta P."/>
        </authorList>
    </citation>
    <scope>NUCLEOTIDE SEQUENCE [LARGE SCALE GENOMIC DNA]</scope>
    <source>
        <strain evidence="1 2">DSM 40763</strain>
    </source>
</reference>
<dbReference type="Proteomes" id="UP000298111">
    <property type="component" value="Unassembled WGS sequence"/>
</dbReference>
<name>A0A8H1LII4_9ACTN</name>
<evidence type="ECO:0000313" key="2">
    <source>
        <dbReference type="Proteomes" id="UP000298111"/>
    </source>
</evidence>
<comment type="caution">
    <text evidence="1">The sequence shown here is derived from an EMBL/GenBank/DDBJ whole genome shotgun (WGS) entry which is preliminary data.</text>
</comment>
<dbReference type="RefSeq" id="WP_051698744.1">
    <property type="nucleotide sequence ID" value="NZ_CP103060.1"/>
</dbReference>
<dbReference type="EMBL" id="RCIY01000002">
    <property type="protein sequence ID" value="TGG89459.1"/>
    <property type="molecule type" value="Genomic_DNA"/>
</dbReference>
<dbReference type="AlphaFoldDB" id="A0A8H1LII4"/>
<proteinExistence type="predicted"/>
<dbReference type="GeneID" id="75184080"/>
<protein>
    <submittedName>
        <fullName evidence="1">Uncharacterized protein</fullName>
    </submittedName>
</protein>
<organism evidence="1 2">
    <name type="scientific">Streptomyces albus</name>
    <dbReference type="NCBI Taxonomy" id="1888"/>
    <lineage>
        <taxon>Bacteria</taxon>
        <taxon>Bacillati</taxon>
        <taxon>Actinomycetota</taxon>
        <taxon>Actinomycetes</taxon>
        <taxon>Kitasatosporales</taxon>
        <taxon>Streptomycetaceae</taxon>
        <taxon>Streptomyces</taxon>
    </lineage>
</organism>
<gene>
    <name evidence="1" type="ORF">D8771_00670</name>
</gene>